<keyword evidence="3" id="KW-0378">Hydrolase</keyword>
<keyword evidence="2" id="KW-0645">Protease</keyword>
<keyword evidence="6" id="KW-1185">Reference proteome</keyword>
<dbReference type="RefSeq" id="XP_012179681.1">
    <property type="nucleotide sequence ID" value="XM_012324291.1"/>
</dbReference>
<dbReference type="GO" id="GO:0008234">
    <property type="term" value="F:cysteine-type peptidase activity"/>
    <property type="evidence" value="ECO:0007669"/>
    <property type="project" value="UniProtKB-KW"/>
</dbReference>
<keyword evidence="4" id="KW-0788">Thiol protease</keyword>
<dbReference type="OrthoDB" id="407146at2759"/>
<dbReference type="PANTHER" id="PTHR23402:SF1">
    <property type="entry name" value="PYROGLUTAMYL-PEPTIDASE I"/>
    <property type="match status" value="1"/>
</dbReference>
<evidence type="ECO:0000256" key="3">
    <source>
        <dbReference type="ARBA" id="ARBA00022801"/>
    </source>
</evidence>
<evidence type="ECO:0000313" key="6">
    <source>
        <dbReference type="Proteomes" id="UP000006352"/>
    </source>
</evidence>
<evidence type="ECO:0000256" key="4">
    <source>
        <dbReference type="ARBA" id="ARBA00022807"/>
    </source>
</evidence>
<protein>
    <recommendedName>
        <fullName evidence="7">Pyroglutamyl-peptidase I</fullName>
    </recommendedName>
</protein>
<dbReference type="AlphaFoldDB" id="J4G1P2"/>
<evidence type="ECO:0000256" key="2">
    <source>
        <dbReference type="ARBA" id="ARBA00022670"/>
    </source>
</evidence>
<gene>
    <name evidence="5" type="ORF">FIBRA_02428</name>
</gene>
<evidence type="ECO:0000256" key="1">
    <source>
        <dbReference type="ARBA" id="ARBA00006641"/>
    </source>
</evidence>
<accession>J4G1P2</accession>
<dbReference type="PANTHER" id="PTHR23402">
    <property type="entry name" value="PROTEASE FAMILY C15 PYROGLUTAMYL-PEPTIDASE I-RELATED"/>
    <property type="match status" value="1"/>
</dbReference>
<dbReference type="GeneID" id="24095309"/>
<comment type="similarity">
    <text evidence="1">Belongs to the peptidase C15 family.</text>
</comment>
<dbReference type="InterPro" id="IPR016125">
    <property type="entry name" value="Peptidase_C15-like"/>
</dbReference>
<dbReference type="Pfam" id="PF01470">
    <property type="entry name" value="Peptidase_C15"/>
    <property type="match status" value="1"/>
</dbReference>
<dbReference type="InterPro" id="IPR036440">
    <property type="entry name" value="Peptidase_C15-like_sf"/>
</dbReference>
<reference evidence="5 6" key="1">
    <citation type="journal article" date="2012" name="Appl. Environ. Microbiol.">
        <title>Short-read sequencing for genomic analysis of the brown rot fungus Fibroporia radiculosa.</title>
        <authorList>
            <person name="Tang J.D."/>
            <person name="Perkins A.D."/>
            <person name="Sonstegard T.S."/>
            <person name="Schroeder S.G."/>
            <person name="Burgess S.C."/>
            <person name="Diehl S.V."/>
        </authorList>
    </citation>
    <scope>NUCLEOTIDE SEQUENCE [LARGE SCALE GENOMIC DNA]</scope>
    <source>
        <strain evidence="5 6">TFFH 294</strain>
    </source>
</reference>
<dbReference type="Gene3D" id="3.40.630.20">
    <property type="entry name" value="Peptidase C15, pyroglutamyl peptidase I-like"/>
    <property type="match status" value="1"/>
</dbReference>
<organism evidence="5 6">
    <name type="scientific">Fibroporia radiculosa</name>
    <dbReference type="NCBI Taxonomy" id="599839"/>
    <lineage>
        <taxon>Eukaryota</taxon>
        <taxon>Fungi</taxon>
        <taxon>Dikarya</taxon>
        <taxon>Basidiomycota</taxon>
        <taxon>Agaricomycotina</taxon>
        <taxon>Agaricomycetes</taxon>
        <taxon>Polyporales</taxon>
        <taxon>Fibroporiaceae</taxon>
        <taxon>Fibroporia</taxon>
    </lineage>
</organism>
<dbReference type="HOGENOM" id="CLU_043960_1_0_1"/>
<dbReference type="SUPFAM" id="SSF53182">
    <property type="entry name" value="Pyrrolidone carboxyl peptidase (pyroglutamate aminopeptidase)"/>
    <property type="match status" value="1"/>
</dbReference>
<evidence type="ECO:0000313" key="5">
    <source>
        <dbReference type="EMBL" id="CCM00398.1"/>
    </source>
</evidence>
<dbReference type="Proteomes" id="UP000006352">
    <property type="component" value="Unassembled WGS sequence"/>
</dbReference>
<dbReference type="InParanoid" id="J4G1P2"/>
<proteinExistence type="inferred from homology"/>
<name>J4G1P2_9APHY</name>
<evidence type="ECO:0008006" key="7">
    <source>
        <dbReference type="Google" id="ProtNLM"/>
    </source>
</evidence>
<sequence length="250" mass="27494">MTVPSRSTDTVDPTALRVLITGYGPFAGFPINPSWLAVKPLHNTITQTLGDTPRDIHITSLEIATSYETVLTATPSFHARPPVVSQPKDTAFAVLPPPSDGYDLVIHVGVAGRSGHIRMEQLGRKYGYDKEDAFGQYAPVVVTEGDKPVRGFGTDYKEFPEELYTHVNCTKLVDHLQGTGFKYVVPSLNAGLYLCEFINYCSLAESKRTAARGEKYSKVLFIHVPPVGAPYTTEEVTEILRSTISWICSQ</sequence>
<dbReference type="EMBL" id="HE796981">
    <property type="protein sequence ID" value="CCM00398.1"/>
    <property type="molecule type" value="Genomic_DNA"/>
</dbReference>
<dbReference type="GO" id="GO:0006508">
    <property type="term" value="P:proteolysis"/>
    <property type="evidence" value="ECO:0007669"/>
    <property type="project" value="UniProtKB-KW"/>
</dbReference>